<protein>
    <recommendedName>
        <fullName evidence="4">HTH cro/C1-type domain-containing protein</fullName>
    </recommendedName>
</protein>
<evidence type="ECO:0000259" key="4">
    <source>
        <dbReference type="PROSITE" id="PS50943"/>
    </source>
</evidence>
<evidence type="ECO:0000256" key="1">
    <source>
        <dbReference type="ARBA" id="ARBA00023015"/>
    </source>
</evidence>
<proteinExistence type="predicted"/>
<dbReference type="SMART" id="SM00530">
    <property type="entry name" value="HTH_XRE"/>
    <property type="match status" value="1"/>
</dbReference>
<keyword evidence="3" id="KW-0804">Transcription</keyword>
<dbReference type="GO" id="GO:0003677">
    <property type="term" value="F:DNA binding"/>
    <property type="evidence" value="ECO:0007669"/>
    <property type="project" value="UniProtKB-KW"/>
</dbReference>
<dbReference type="PANTHER" id="PTHR46797">
    <property type="entry name" value="HTH-TYPE TRANSCRIPTIONAL REGULATOR"/>
    <property type="match status" value="1"/>
</dbReference>
<dbReference type="AlphaFoldDB" id="A0A0S2M3F3"/>
<dbReference type="GO" id="GO:0003700">
    <property type="term" value="F:DNA-binding transcription factor activity"/>
    <property type="evidence" value="ECO:0007669"/>
    <property type="project" value="TreeGrafter"/>
</dbReference>
<accession>A0A0S2M3F3</accession>
<dbReference type="InterPro" id="IPR010982">
    <property type="entry name" value="Lambda_DNA-bd_dom_sf"/>
</dbReference>
<dbReference type="GO" id="GO:0005829">
    <property type="term" value="C:cytosol"/>
    <property type="evidence" value="ECO:0007669"/>
    <property type="project" value="TreeGrafter"/>
</dbReference>
<reference evidence="5 6" key="2">
    <citation type="journal article" date="2016" name="J. Biotechnol.">
        <title>Complete genome sequence of Arthrobacter alpinus ERGS4:06, a yellow pigmented bacterium tolerant to cold and radiations isolated from Sikkim Himalaya.</title>
        <authorList>
            <person name="Kumar R."/>
            <person name="Singh D."/>
            <person name="Swarnkar M.K."/>
            <person name="Singh A.K."/>
            <person name="Kumar S."/>
        </authorList>
    </citation>
    <scope>NUCLEOTIDE SEQUENCE [LARGE SCALE GENOMIC DNA]</scope>
    <source>
        <strain evidence="5 6">ERGS4:06</strain>
    </source>
</reference>
<dbReference type="InterPro" id="IPR050807">
    <property type="entry name" value="TransReg_Diox_bact_type"/>
</dbReference>
<sequence length="84" mass="9338">MQPDFRAFGENLRKLRKEKVRLTQSEFALYVNMDRSYISGLECGHANPSLDIIVRLAHGLGVHPGELLKPLPKVPLLSNGEPAS</sequence>
<dbReference type="SUPFAM" id="SSF47413">
    <property type="entry name" value="lambda repressor-like DNA-binding domains"/>
    <property type="match status" value="1"/>
</dbReference>
<dbReference type="EMBL" id="CP013200">
    <property type="protein sequence ID" value="ALO68291.1"/>
    <property type="molecule type" value="Genomic_DNA"/>
</dbReference>
<keyword evidence="2" id="KW-0238">DNA-binding</keyword>
<evidence type="ECO:0000313" key="5">
    <source>
        <dbReference type="EMBL" id="ALO68291.1"/>
    </source>
</evidence>
<dbReference type="Gene3D" id="1.10.260.40">
    <property type="entry name" value="lambda repressor-like DNA-binding domains"/>
    <property type="match status" value="1"/>
</dbReference>
<gene>
    <name evidence="5" type="ORF">AS189_03255</name>
</gene>
<dbReference type="PROSITE" id="PS50943">
    <property type="entry name" value="HTH_CROC1"/>
    <property type="match status" value="1"/>
</dbReference>
<name>A0A0S2M3F3_9MICC</name>
<dbReference type="InterPro" id="IPR001387">
    <property type="entry name" value="Cro/C1-type_HTH"/>
</dbReference>
<dbReference type="Pfam" id="PF01381">
    <property type="entry name" value="HTH_3"/>
    <property type="match status" value="1"/>
</dbReference>
<evidence type="ECO:0000256" key="3">
    <source>
        <dbReference type="ARBA" id="ARBA00023163"/>
    </source>
</evidence>
<evidence type="ECO:0000313" key="6">
    <source>
        <dbReference type="Proteomes" id="UP000059574"/>
    </source>
</evidence>
<feature type="domain" description="HTH cro/C1-type" evidence="4">
    <location>
        <begin position="12"/>
        <end position="67"/>
    </location>
</feature>
<evidence type="ECO:0000256" key="2">
    <source>
        <dbReference type="ARBA" id="ARBA00023125"/>
    </source>
</evidence>
<organism evidence="5 6">
    <name type="scientific">Arthrobacter alpinus</name>
    <dbReference type="NCBI Taxonomy" id="656366"/>
    <lineage>
        <taxon>Bacteria</taxon>
        <taxon>Bacillati</taxon>
        <taxon>Actinomycetota</taxon>
        <taxon>Actinomycetes</taxon>
        <taxon>Micrococcales</taxon>
        <taxon>Micrococcaceae</taxon>
        <taxon>Arthrobacter</taxon>
    </lineage>
</organism>
<dbReference type="Proteomes" id="UP000059574">
    <property type="component" value="Chromosome"/>
</dbReference>
<keyword evidence="1" id="KW-0805">Transcription regulation</keyword>
<dbReference type="CDD" id="cd00093">
    <property type="entry name" value="HTH_XRE"/>
    <property type="match status" value="1"/>
</dbReference>
<reference evidence="6" key="1">
    <citation type="submission" date="2015-11" db="EMBL/GenBank/DDBJ databases">
        <authorList>
            <person name="Kumar R."/>
            <person name="Singh D."/>
            <person name="Swarnkar M.K."/>
            <person name="Singh A.K."/>
            <person name="Kumar S."/>
        </authorList>
    </citation>
    <scope>NUCLEOTIDE SEQUENCE [LARGE SCALE GENOMIC DNA]</scope>
    <source>
        <strain evidence="6">ERGS4:06</strain>
    </source>
</reference>
<dbReference type="PANTHER" id="PTHR46797:SF23">
    <property type="entry name" value="HTH-TYPE TRANSCRIPTIONAL REGULATOR SUTR"/>
    <property type="match status" value="1"/>
</dbReference>